<evidence type="ECO:0000313" key="1">
    <source>
        <dbReference type="EMBL" id="KAJ3111558.1"/>
    </source>
</evidence>
<organism evidence="1 2">
    <name type="scientific">Physocladia obscura</name>
    <dbReference type="NCBI Taxonomy" id="109957"/>
    <lineage>
        <taxon>Eukaryota</taxon>
        <taxon>Fungi</taxon>
        <taxon>Fungi incertae sedis</taxon>
        <taxon>Chytridiomycota</taxon>
        <taxon>Chytridiomycota incertae sedis</taxon>
        <taxon>Chytridiomycetes</taxon>
        <taxon>Chytridiales</taxon>
        <taxon>Chytriomycetaceae</taxon>
        <taxon>Physocladia</taxon>
    </lineage>
</organism>
<dbReference type="AlphaFoldDB" id="A0AAD5SW29"/>
<dbReference type="EMBL" id="JADGJH010001619">
    <property type="protein sequence ID" value="KAJ3111558.1"/>
    <property type="molecule type" value="Genomic_DNA"/>
</dbReference>
<sequence length="64" mass="7259">QLLFAAFIIRRYAYPPPSERYLVFNASIYPVYPENSKPSPNFDAFVVGNDGRFGLFNIGSLDLI</sequence>
<name>A0AAD5SW29_9FUNG</name>
<protein>
    <submittedName>
        <fullName evidence="1">Uncharacterized protein</fullName>
    </submittedName>
</protein>
<accession>A0AAD5SW29</accession>
<reference evidence="1" key="1">
    <citation type="submission" date="2020-05" db="EMBL/GenBank/DDBJ databases">
        <title>Phylogenomic resolution of chytrid fungi.</title>
        <authorList>
            <person name="Stajich J.E."/>
            <person name="Amses K."/>
            <person name="Simmons R."/>
            <person name="Seto K."/>
            <person name="Myers J."/>
            <person name="Bonds A."/>
            <person name="Quandt C.A."/>
            <person name="Barry K."/>
            <person name="Liu P."/>
            <person name="Grigoriev I."/>
            <person name="Longcore J.E."/>
            <person name="James T.Y."/>
        </authorList>
    </citation>
    <scope>NUCLEOTIDE SEQUENCE</scope>
    <source>
        <strain evidence="1">JEL0513</strain>
    </source>
</reference>
<gene>
    <name evidence="1" type="ORF">HK100_002648</name>
</gene>
<dbReference type="Proteomes" id="UP001211907">
    <property type="component" value="Unassembled WGS sequence"/>
</dbReference>
<feature type="non-terminal residue" evidence="1">
    <location>
        <position position="1"/>
    </location>
</feature>
<comment type="caution">
    <text evidence="1">The sequence shown here is derived from an EMBL/GenBank/DDBJ whole genome shotgun (WGS) entry which is preliminary data.</text>
</comment>
<evidence type="ECO:0000313" key="2">
    <source>
        <dbReference type="Proteomes" id="UP001211907"/>
    </source>
</evidence>
<keyword evidence="2" id="KW-1185">Reference proteome</keyword>
<proteinExistence type="predicted"/>